<dbReference type="GO" id="GO:0016616">
    <property type="term" value="F:oxidoreductase activity, acting on the CH-OH group of donors, NAD or NADP as acceptor"/>
    <property type="evidence" value="ECO:0007669"/>
    <property type="project" value="TreeGrafter"/>
</dbReference>
<dbReference type="Pfam" id="PF00106">
    <property type="entry name" value="adh_short"/>
    <property type="match status" value="1"/>
</dbReference>
<dbReference type="Gene3D" id="3.40.50.720">
    <property type="entry name" value="NAD(P)-binding Rossmann-like Domain"/>
    <property type="match status" value="1"/>
</dbReference>
<evidence type="ECO:0000256" key="2">
    <source>
        <dbReference type="ARBA" id="ARBA00022857"/>
    </source>
</evidence>
<evidence type="ECO:0000256" key="1">
    <source>
        <dbReference type="ARBA" id="ARBA00006484"/>
    </source>
</evidence>
<dbReference type="Proteomes" id="UP001385951">
    <property type="component" value="Unassembled WGS sequence"/>
</dbReference>
<dbReference type="InterPro" id="IPR036291">
    <property type="entry name" value="NAD(P)-bd_dom_sf"/>
</dbReference>
<dbReference type="PROSITE" id="PS00061">
    <property type="entry name" value="ADH_SHORT"/>
    <property type="match status" value="1"/>
</dbReference>
<name>A0AAW0GMP2_9APHY</name>
<dbReference type="AlphaFoldDB" id="A0AAW0GMP2"/>
<reference evidence="4 5" key="1">
    <citation type="submission" date="2022-09" db="EMBL/GenBank/DDBJ databases">
        <authorList>
            <person name="Palmer J.M."/>
        </authorList>
    </citation>
    <scope>NUCLEOTIDE SEQUENCE [LARGE SCALE GENOMIC DNA]</scope>
    <source>
        <strain evidence="4 5">DSM 7382</strain>
    </source>
</reference>
<evidence type="ECO:0000256" key="3">
    <source>
        <dbReference type="RuleBase" id="RU000363"/>
    </source>
</evidence>
<evidence type="ECO:0008006" key="6">
    <source>
        <dbReference type="Google" id="ProtNLM"/>
    </source>
</evidence>
<dbReference type="InterPro" id="IPR020904">
    <property type="entry name" value="Sc_DH/Rdtase_CS"/>
</dbReference>
<dbReference type="PRINTS" id="PR00080">
    <property type="entry name" value="SDRFAMILY"/>
</dbReference>
<comment type="caution">
    <text evidence="4">The sequence shown here is derived from an EMBL/GenBank/DDBJ whole genome shotgun (WGS) entry which is preliminary data.</text>
</comment>
<dbReference type="PRINTS" id="PR00081">
    <property type="entry name" value="GDHRDH"/>
</dbReference>
<dbReference type="PANTHER" id="PTHR42760">
    <property type="entry name" value="SHORT-CHAIN DEHYDROGENASES/REDUCTASES FAMILY MEMBER"/>
    <property type="match status" value="1"/>
</dbReference>
<keyword evidence="2" id="KW-0521">NADP</keyword>
<dbReference type="SUPFAM" id="SSF51735">
    <property type="entry name" value="NAD(P)-binding Rossmann-fold domains"/>
    <property type="match status" value="1"/>
</dbReference>
<evidence type="ECO:0000313" key="5">
    <source>
        <dbReference type="Proteomes" id="UP001385951"/>
    </source>
</evidence>
<dbReference type="GO" id="GO:0006633">
    <property type="term" value="P:fatty acid biosynthetic process"/>
    <property type="evidence" value="ECO:0007669"/>
    <property type="project" value="TreeGrafter"/>
</dbReference>
<accession>A0AAW0GMP2</accession>
<evidence type="ECO:0000313" key="4">
    <source>
        <dbReference type="EMBL" id="KAK7692419.1"/>
    </source>
</evidence>
<dbReference type="EMBL" id="JASBNA010000004">
    <property type="protein sequence ID" value="KAK7692419.1"/>
    <property type="molecule type" value="Genomic_DNA"/>
</dbReference>
<comment type="similarity">
    <text evidence="1 3">Belongs to the short-chain dehydrogenases/reductases (SDR) family.</text>
</comment>
<keyword evidence="5" id="KW-1185">Reference proteome</keyword>
<dbReference type="PANTHER" id="PTHR42760:SF121">
    <property type="entry name" value="3-OXOACYL-(ACYL-CARRIER-PROTEIN) REDUCTASE"/>
    <property type="match status" value="1"/>
</dbReference>
<proteinExistence type="inferred from homology"/>
<gene>
    <name evidence="4" type="ORF">QCA50_004044</name>
</gene>
<dbReference type="InterPro" id="IPR002347">
    <property type="entry name" value="SDR_fam"/>
</dbReference>
<sequence>MGPTQTFLSRTCLIPQLTMPPRVAFVTGAAQGIGEAIALRLASDSEDICIVILDVPEKELQMDSVVKKIQEKGKKAFYVAGDVSVEEQVKNAVDRCVEVFGGLDIMVANAGIPLFKSFIDCTAEDFHRVLNVNLLGVVFCYQYAAKQMIKQGRGGRIIGACSGAGKQGVFDMAFYSASKAGVRGLTQSVALELRPHNITVNAYAPGVILTAMSTHPDDDKHGGPGSVAKMAAKLPADTPAAEPEVIAEMVAYLVSPKAYFTTGQTICVNGGRYCD</sequence>
<dbReference type="FunFam" id="3.40.50.720:FF:000084">
    <property type="entry name" value="Short-chain dehydrogenase reductase"/>
    <property type="match status" value="1"/>
</dbReference>
<organism evidence="4 5">
    <name type="scientific">Cerrena zonata</name>
    <dbReference type="NCBI Taxonomy" id="2478898"/>
    <lineage>
        <taxon>Eukaryota</taxon>
        <taxon>Fungi</taxon>
        <taxon>Dikarya</taxon>
        <taxon>Basidiomycota</taxon>
        <taxon>Agaricomycotina</taxon>
        <taxon>Agaricomycetes</taxon>
        <taxon>Polyporales</taxon>
        <taxon>Cerrenaceae</taxon>
        <taxon>Cerrena</taxon>
    </lineage>
</organism>
<dbReference type="GO" id="GO:0048038">
    <property type="term" value="F:quinone binding"/>
    <property type="evidence" value="ECO:0007669"/>
    <property type="project" value="TreeGrafter"/>
</dbReference>
<protein>
    <recommendedName>
        <fullName evidence="6">NAD(P)-binding protein</fullName>
    </recommendedName>
</protein>